<dbReference type="GO" id="GO:0005886">
    <property type="term" value="C:plasma membrane"/>
    <property type="evidence" value="ECO:0007669"/>
    <property type="project" value="UniProtKB-SubCell"/>
</dbReference>
<reference evidence="12 13" key="1">
    <citation type="submission" date="2020-09" db="EMBL/GenBank/DDBJ databases">
        <title>Investigation of environmental microbe.</title>
        <authorList>
            <person name="Ou Y."/>
            <person name="Kang Q."/>
        </authorList>
    </citation>
    <scope>NUCLEOTIDE SEQUENCE [LARGE SCALE GENOMIC DNA]</scope>
    <source>
        <strain evidence="12 13">KJZ-9</strain>
    </source>
</reference>
<accession>A0A7H2BH60</accession>
<evidence type="ECO:0000256" key="7">
    <source>
        <dbReference type="ARBA" id="ARBA00023122"/>
    </source>
</evidence>
<keyword evidence="5" id="KW-0677">Repeat</keyword>
<evidence type="ECO:0000259" key="11">
    <source>
        <dbReference type="PROSITE" id="PS51371"/>
    </source>
</evidence>
<dbReference type="RefSeq" id="WP_190616523.1">
    <property type="nucleotide sequence ID" value="NZ_CP061538.1"/>
</dbReference>
<evidence type="ECO:0000256" key="4">
    <source>
        <dbReference type="ARBA" id="ARBA00022692"/>
    </source>
</evidence>
<keyword evidence="7 9" id="KW-0129">CBS domain</keyword>
<dbReference type="PROSITE" id="PS51371">
    <property type="entry name" value="CBS"/>
    <property type="match status" value="2"/>
</dbReference>
<feature type="transmembrane region" description="Helical" evidence="10">
    <location>
        <begin position="63"/>
        <end position="82"/>
    </location>
</feature>
<evidence type="ECO:0000256" key="6">
    <source>
        <dbReference type="ARBA" id="ARBA00022989"/>
    </source>
</evidence>
<dbReference type="AlphaFoldDB" id="A0A7H2BH60"/>
<evidence type="ECO:0000313" key="12">
    <source>
        <dbReference type="EMBL" id="QNV39006.1"/>
    </source>
</evidence>
<dbReference type="GO" id="GO:0050660">
    <property type="term" value="F:flavin adenine dinucleotide binding"/>
    <property type="evidence" value="ECO:0007669"/>
    <property type="project" value="InterPro"/>
</dbReference>
<feature type="transmembrane region" description="Helical" evidence="10">
    <location>
        <begin position="89"/>
        <end position="109"/>
    </location>
</feature>
<dbReference type="Gene3D" id="3.10.580.10">
    <property type="entry name" value="CBS-domain"/>
    <property type="match status" value="1"/>
</dbReference>
<evidence type="ECO:0000256" key="1">
    <source>
        <dbReference type="ARBA" id="ARBA00004651"/>
    </source>
</evidence>
<dbReference type="Gene3D" id="3.30.465.10">
    <property type="match status" value="1"/>
</dbReference>
<comment type="similarity">
    <text evidence="2">Belongs to the UPF0053 family.</text>
</comment>
<dbReference type="InterPro" id="IPR016169">
    <property type="entry name" value="FAD-bd_PCMH_sub2"/>
</dbReference>
<keyword evidence="8 10" id="KW-0472">Membrane</keyword>
<evidence type="ECO:0000256" key="5">
    <source>
        <dbReference type="ARBA" id="ARBA00022737"/>
    </source>
</evidence>
<dbReference type="KEGG" id="rama:IDM48_06105"/>
<feature type="domain" description="CBS" evidence="11">
    <location>
        <begin position="202"/>
        <end position="263"/>
    </location>
</feature>
<sequence>MVIVSLIFATLLLLVVGYILAATESAFTYIPHSELNNLVESGKRSRLNIIIANIDQYMFSLRLWSAFVDTLAILGFYSLMLVISSSTVVAILITAVVMTCISYVFFAYYPRRSGRARPLHFVKNYASLTYFLTKILGPLPQAVVKPKDESGQEANSSAGYFTEEEILEFVDRASSQDVIEDDEAQMVQSIFELGDTRIKSVMVPRTDMVTIDADETVDNAVNLFLRSGYSRIPVLGDDFDDIRGVLYFKDLMQNVVDSGMIQSELNLETLIRPGRFEPESKKVLDLLREMQRESTHVAMVIDEYGGTAGLVTLEDLIEELVGDIADEYDNEKPEIKVQDDGTFKISSRLSVEELGEFFGEDLEEEDVDTVGGLMSKHLGRVPIVGSEISVSGIHIRAIGTSGRRNQIATLLVWTDEKEHTGSVAVDSE</sequence>
<dbReference type="CDD" id="cd04590">
    <property type="entry name" value="CBS_pair_CorC_HlyC_assoc"/>
    <property type="match status" value="1"/>
</dbReference>
<dbReference type="InterPro" id="IPR036318">
    <property type="entry name" value="FAD-bd_PCMH-like_sf"/>
</dbReference>
<dbReference type="InterPro" id="IPR000644">
    <property type="entry name" value="CBS_dom"/>
</dbReference>
<dbReference type="PANTHER" id="PTHR22777">
    <property type="entry name" value="HEMOLYSIN-RELATED"/>
    <property type="match status" value="1"/>
</dbReference>
<proteinExistence type="inferred from homology"/>
<comment type="subcellular location">
    <subcellularLocation>
        <location evidence="1">Cell membrane</location>
        <topology evidence="1">Multi-pass membrane protein</topology>
    </subcellularLocation>
</comment>
<protein>
    <submittedName>
        <fullName evidence="12">HlyC/CorC family transporter</fullName>
    </submittedName>
</protein>
<dbReference type="InterPro" id="IPR044751">
    <property type="entry name" value="Ion_transp-like_CBS"/>
</dbReference>
<evidence type="ECO:0000256" key="9">
    <source>
        <dbReference type="PROSITE-ProRule" id="PRU00703"/>
    </source>
</evidence>
<dbReference type="InterPro" id="IPR002550">
    <property type="entry name" value="CNNM"/>
</dbReference>
<dbReference type="Pfam" id="PF00571">
    <property type="entry name" value="CBS"/>
    <property type="match status" value="2"/>
</dbReference>
<dbReference type="SMART" id="SM01091">
    <property type="entry name" value="CorC_HlyC"/>
    <property type="match status" value="1"/>
</dbReference>
<dbReference type="InterPro" id="IPR005170">
    <property type="entry name" value="Transptr-assoc_dom"/>
</dbReference>
<organism evidence="12 13">
    <name type="scientific">Rothia amarae</name>
    <dbReference type="NCBI Taxonomy" id="169480"/>
    <lineage>
        <taxon>Bacteria</taxon>
        <taxon>Bacillati</taxon>
        <taxon>Actinomycetota</taxon>
        <taxon>Actinomycetes</taxon>
        <taxon>Micrococcales</taxon>
        <taxon>Micrococcaceae</taxon>
        <taxon>Rothia</taxon>
    </lineage>
</organism>
<evidence type="ECO:0000313" key="13">
    <source>
        <dbReference type="Proteomes" id="UP000516421"/>
    </source>
</evidence>
<keyword evidence="3" id="KW-1003">Cell membrane</keyword>
<name>A0A7H2BH60_9MICC</name>
<keyword evidence="13" id="KW-1185">Reference proteome</keyword>
<dbReference type="FunFam" id="3.10.580.10:FF:000002">
    <property type="entry name" value="Magnesium/cobalt efflux protein CorC"/>
    <property type="match status" value="1"/>
</dbReference>
<dbReference type="Pfam" id="PF03471">
    <property type="entry name" value="CorC_HlyC"/>
    <property type="match status" value="1"/>
</dbReference>
<dbReference type="Pfam" id="PF01595">
    <property type="entry name" value="CNNM"/>
    <property type="match status" value="1"/>
</dbReference>
<evidence type="ECO:0000256" key="3">
    <source>
        <dbReference type="ARBA" id="ARBA00022475"/>
    </source>
</evidence>
<keyword evidence="4 10" id="KW-0812">Transmembrane</keyword>
<evidence type="ECO:0000256" key="2">
    <source>
        <dbReference type="ARBA" id="ARBA00006337"/>
    </source>
</evidence>
<evidence type="ECO:0000256" key="10">
    <source>
        <dbReference type="SAM" id="Phobius"/>
    </source>
</evidence>
<gene>
    <name evidence="12" type="ORF">IDM48_06105</name>
</gene>
<dbReference type="InterPro" id="IPR046342">
    <property type="entry name" value="CBS_dom_sf"/>
</dbReference>
<dbReference type="SUPFAM" id="SSF56176">
    <property type="entry name" value="FAD-binding/transporter-associated domain-like"/>
    <property type="match status" value="1"/>
</dbReference>
<dbReference type="Proteomes" id="UP000516421">
    <property type="component" value="Chromosome"/>
</dbReference>
<dbReference type="SUPFAM" id="SSF54631">
    <property type="entry name" value="CBS-domain pair"/>
    <property type="match status" value="1"/>
</dbReference>
<dbReference type="PANTHER" id="PTHR22777:SF32">
    <property type="entry name" value="UPF0053 INNER MEMBRANE PROTEIN YFJD"/>
    <property type="match status" value="1"/>
</dbReference>
<evidence type="ECO:0000256" key="8">
    <source>
        <dbReference type="ARBA" id="ARBA00023136"/>
    </source>
</evidence>
<dbReference type="EMBL" id="CP061538">
    <property type="protein sequence ID" value="QNV39006.1"/>
    <property type="molecule type" value="Genomic_DNA"/>
</dbReference>
<keyword evidence="6 10" id="KW-1133">Transmembrane helix</keyword>
<feature type="domain" description="CBS" evidence="11">
    <location>
        <begin position="270"/>
        <end position="327"/>
    </location>
</feature>